<reference evidence="2 3" key="2">
    <citation type="submission" date="2016-08" db="EMBL/GenBank/DDBJ databases">
        <title>Pervasive Adenine N6-methylation of Active Genes in Fungi.</title>
        <authorList>
            <consortium name="DOE Joint Genome Institute"/>
            <person name="Mondo S.J."/>
            <person name="Dannebaum R.O."/>
            <person name="Kuo R.C."/>
            <person name="Labutti K."/>
            <person name="Haridas S."/>
            <person name="Kuo A."/>
            <person name="Salamov A."/>
            <person name="Ahrendt S.R."/>
            <person name="Lipzen A."/>
            <person name="Sullivan W."/>
            <person name="Andreopoulos W.B."/>
            <person name="Clum A."/>
            <person name="Lindquist E."/>
            <person name="Daum C."/>
            <person name="Ramamoorthy G.K."/>
            <person name="Gryganskyi A."/>
            <person name="Culley D."/>
            <person name="Magnuson J.K."/>
            <person name="James T.Y."/>
            <person name="O'Malley M.A."/>
            <person name="Stajich J.E."/>
            <person name="Spatafora J.W."/>
            <person name="Visel A."/>
            <person name="Grigoriev I.V."/>
        </authorList>
    </citation>
    <scope>NUCLEOTIDE SEQUENCE [LARGE SCALE GENOMIC DNA]</scope>
    <source>
        <strain evidence="2 3">S4</strain>
    </source>
</reference>
<comment type="caution">
    <text evidence="2">The sequence shown here is derived from an EMBL/GenBank/DDBJ whole genome shotgun (WGS) entry which is preliminary data.</text>
</comment>
<name>A0A1Y1XPA7_9FUNG</name>
<sequence length="751" mass="88741">MEKTFQNITDSNNLIDSINNKKRNINNLYDDSSNNYQEEPITVEKKVKKGPKVGFINDKVNAEVVKILTKSNIQCEIKNEEIVVDNKKETNSNSNDITFNTINVNNKNNNKNNNGDADLEYDSDFNFDFDSDDNLNSDNKLLKNKYENNILDSTIINVKFINKKMTSGSATDIINNISTLYLKYLKKEEINHEYLNNLHEIFSLRNFDNEKEWNPLKTVNTEDYKKIKNVMIEYTPGSKKDLLHINFNLITDFFKYAYNITPIIYPSVILLRIQQKSLSPGLLFAIYSGAYLFRPNQNKIKSRFYYVMSVRSLLGNIQKYDIQNLQTAFILSNILPGLYLNYMLSGITLRLVKVLNLNDDCKQDKNNLFYYERVNSIWLSISIDTLLNFTCNNLEHIIWLDQPLPQSVTDRMLMEKYPPSEYSIKFIVITNYIAKVINHAKNRREGIFNNKEFLNLMEEQESIRKHLKKDFNNFQESKFKNNNVNGYQLYIYLIFFTAKLILFNMELSPFVYQKRLFPSNKYIKIRKTPMKNNINTNKNLNINHNNDILINENLNIPINKNEIKTTNSSHHSEKEFNAEYFNSKYRYFSILENIPCTCFNYKRYDEIDIVDNVYNDDNDDNNVDSLFLNIPPLVNDIDYESCYNVCYDTVELSKNVLFEINEQMDPSRIIYPCYLCFAFYNIGLFYMLVYANFKEEKVKKDIEYFHDQIKNVYHYYPHVSVYFSKMYEYAKMDAYEAFSNNSILFCPKGSF</sequence>
<dbReference type="AlphaFoldDB" id="A0A1Y1XPA7"/>
<proteinExistence type="predicted"/>
<keyword evidence="1" id="KW-0812">Transmembrane</keyword>
<keyword evidence="1" id="KW-0472">Membrane</keyword>
<evidence type="ECO:0008006" key="4">
    <source>
        <dbReference type="Google" id="ProtNLM"/>
    </source>
</evidence>
<gene>
    <name evidence="2" type="ORF">BCR32DRAFT_289235</name>
</gene>
<dbReference type="Proteomes" id="UP000193944">
    <property type="component" value="Unassembled WGS sequence"/>
</dbReference>
<dbReference type="OrthoDB" id="2146802at2759"/>
<feature type="transmembrane region" description="Helical" evidence="1">
    <location>
        <begin position="669"/>
        <end position="691"/>
    </location>
</feature>
<keyword evidence="1" id="KW-1133">Transmembrane helix</keyword>
<organism evidence="2 3">
    <name type="scientific">Anaeromyces robustus</name>
    <dbReference type="NCBI Taxonomy" id="1754192"/>
    <lineage>
        <taxon>Eukaryota</taxon>
        <taxon>Fungi</taxon>
        <taxon>Fungi incertae sedis</taxon>
        <taxon>Chytridiomycota</taxon>
        <taxon>Chytridiomycota incertae sedis</taxon>
        <taxon>Neocallimastigomycetes</taxon>
        <taxon>Neocallimastigales</taxon>
        <taxon>Neocallimastigaceae</taxon>
        <taxon>Anaeromyces</taxon>
    </lineage>
</organism>
<keyword evidence="3" id="KW-1185">Reference proteome</keyword>
<evidence type="ECO:0000313" key="3">
    <source>
        <dbReference type="Proteomes" id="UP000193944"/>
    </source>
</evidence>
<accession>A0A1Y1XPA7</accession>
<dbReference type="CDD" id="cd12148">
    <property type="entry name" value="fungal_TF_MHR"/>
    <property type="match status" value="1"/>
</dbReference>
<evidence type="ECO:0000256" key="1">
    <source>
        <dbReference type="SAM" id="Phobius"/>
    </source>
</evidence>
<reference evidence="2 3" key="1">
    <citation type="submission" date="2016-08" db="EMBL/GenBank/DDBJ databases">
        <title>A Parts List for Fungal Cellulosomes Revealed by Comparative Genomics.</title>
        <authorList>
            <consortium name="DOE Joint Genome Institute"/>
            <person name="Haitjema C.H."/>
            <person name="Gilmore S.P."/>
            <person name="Henske J.K."/>
            <person name="Solomon K.V."/>
            <person name="De Groot R."/>
            <person name="Kuo A."/>
            <person name="Mondo S.J."/>
            <person name="Salamov A.A."/>
            <person name="Labutti K."/>
            <person name="Zhao Z."/>
            <person name="Chiniquy J."/>
            <person name="Barry K."/>
            <person name="Brewer H.M."/>
            <person name="Purvine S.O."/>
            <person name="Wright A.T."/>
            <person name="Boxma B."/>
            <person name="Van Alen T."/>
            <person name="Hackstein J.H."/>
            <person name="Baker S.E."/>
            <person name="Grigoriev I.V."/>
            <person name="O'Malley M.A."/>
        </authorList>
    </citation>
    <scope>NUCLEOTIDE SEQUENCE [LARGE SCALE GENOMIC DNA]</scope>
    <source>
        <strain evidence="2 3">S4</strain>
    </source>
</reference>
<protein>
    <recommendedName>
        <fullName evidence="4">Transcription factor domain-containing protein</fullName>
    </recommendedName>
</protein>
<dbReference type="EMBL" id="MCFG01000007">
    <property type="protein sequence ID" value="ORX87583.1"/>
    <property type="molecule type" value="Genomic_DNA"/>
</dbReference>
<evidence type="ECO:0000313" key="2">
    <source>
        <dbReference type="EMBL" id="ORX87583.1"/>
    </source>
</evidence>